<keyword evidence="2" id="KW-0812">Transmembrane</keyword>
<evidence type="ECO:0000313" key="4">
    <source>
        <dbReference type="EMBL" id="MEN7549944.1"/>
    </source>
</evidence>
<dbReference type="RefSeq" id="WP_346822723.1">
    <property type="nucleotide sequence ID" value="NZ_JBDKWZ010000011.1"/>
</dbReference>
<accession>A0AAW9RYG4</accession>
<evidence type="ECO:0000256" key="1">
    <source>
        <dbReference type="SAM" id="Coils"/>
    </source>
</evidence>
<dbReference type="SUPFAM" id="SSF52540">
    <property type="entry name" value="P-loop containing nucleoside triphosphate hydrolases"/>
    <property type="match status" value="1"/>
</dbReference>
<name>A0AAW9RYG4_9BACT</name>
<proteinExistence type="predicted"/>
<organism evidence="4 5">
    <name type="scientific">Rapidithrix thailandica</name>
    <dbReference type="NCBI Taxonomy" id="413964"/>
    <lineage>
        <taxon>Bacteria</taxon>
        <taxon>Pseudomonadati</taxon>
        <taxon>Bacteroidota</taxon>
        <taxon>Cytophagia</taxon>
        <taxon>Cytophagales</taxon>
        <taxon>Flammeovirgaceae</taxon>
        <taxon>Rapidithrix</taxon>
    </lineage>
</organism>
<dbReference type="PANTHER" id="PTHR32309">
    <property type="entry name" value="TYROSINE-PROTEIN KINASE"/>
    <property type="match status" value="1"/>
</dbReference>
<keyword evidence="2" id="KW-0472">Membrane</keyword>
<feature type="transmembrane region" description="Helical" evidence="2">
    <location>
        <begin position="483"/>
        <end position="503"/>
    </location>
</feature>
<dbReference type="InterPro" id="IPR032807">
    <property type="entry name" value="GNVR"/>
</dbReference>
<dbReference type="InterPro" id="IPR027417">
    <property type="entry name" value="P-loop_NTPase"/>
</dbReference>
<gene>
    <name evidence="4" type="ORF">AAG747_18610</name>
</gene>
<dbReference type="Proteomes" id="UP001403385">
    <property type="component" value="Unassembled WGS sequence"/>
</dbReference>
<evidence type="ECO:0000313" key="5">
    <source>
        <dbReference type="Proteomes" id="UP001403385"/>
    </source>
</evidence>
<feature type="coiled-coil region" evidence="1">
    <location>
        <begin position="391"/>
        <end position="418"/>
    </location>
</feature>
<dbReference type="EMBL" id="JBDKWZ010000011">
    <property type="protein sequence ID" value="MEN7549944.1"/>
    <property type="molecule type" value="Genomic_DNA"/>
</dbReference>
<feature type="domain" description="Tyrosine-protein kinase G-rich" evidence="3">
    <location>
        <begin position="428"/>
        <end position="502"/>
    </location>
</feature>
<comment type="caution">
    <text evidence="4">The sequence shown here is derived from an EMBL/GenBank/DDBJ whole genome shotgun (WGS) entry which is preliminary data.</text>
</comment>
<evidence type="ECO:0000259" key="3">
    <source>
        <dbReference type="Pfam" id="PF13807"/>
    </source>
</evidence>
<keyword evidence="2" id="KW-1133">Transmembrane helix</keyword>
<keyword evidence="1" id="KW-0175">Coiled coil</keyword>
<dbReference type="InterPro" id="IPR050445">
    <property type="entry name" value="Bact_polysacc_biosynth/exp"/>
</dbReference>
<dbReference type="Gene3D" id="3.40.50.300">
    <property type="entry name" value="P-loop containing nucleotide triphosphate hydrolases"/>
    <property type="match status" value="1"/>
</dbReference>
<feature type="coiled-coil region" evidence="1">
    <location>
        <begin position="251"/>
        <end position="322"/>
    </location>
</feature>
<keyword evidence="5" id="KW-1185">Reference proteome</keyword>
<dbReference type="Pfam" id="PF13807">
    <property type="entry name" value="GNVR"/>
    <property type="match status" value="1"/>
</dbReference>
<evidence type="ECO:0000256" key="2">
    <source>
        <dbReference type="SAM" id="Phobius"/>
    </source>
</evidence>
<sequence>MQESFRLLKPFLRGFPIIVLAMVVSTMAAKKYLSYVTPKYESGAKLKLADVAIGVPNSNLFKDLDVFVTSNKIAVEIELLKSKMLIDRALDSLDFDVEISRKGKIGTAELFRDSPILIEGIFHSHKAYDRKYSLRVMSDKEYRLQSPLTGELLKGCIGDTLNFEYGQLIVSLNHALITERPSIAIADQYEVEFLSRKKLIEKVSSQLDIVAVDKDVAVIRIIYKSTVPLKASLLVNRLAETYIQDYINTKYQAAETTVQFLENQIDEVSLKLARSEDAIEKYRNDKSITNIRQETETDLRRISQLKIQKVNLKMNLQAIEELNRYIREGRDNFLELAPNFEAFTDLLSTEIVKQIKQLQAEKKDLLLVYTPKEEKVEVINRKIQDLIDYLIESIGNTKKNLEIKYQNLSKDIEEAEALLVDVPENEKILTILNRDFQIYQQSYNFLNEKKIEAEVARAAKIAFHKIISPAEIPTKPVSPNRPIIIIVSAIMGLFGSIVLIYIVHLAKAKVNDAYTIESNSNIPIALLTPRLMSDAKREEYFLKEAIQLELKGILKNNRTLVFTSHSTKEGRGFHVMHLSRALALQKRKVLLIDACGMIEGITLNTMDLGKPTPSGLENIDYLDVSHPKYNCYSKMAMEAYLNTFRNNYDVFVVNNEPMKKETIGLLMMSIADSNLFVLDSRRTPAKQILTTEILKEEYTLPDIWFVLNRTRYNPNIVKQIAGWTKKWFEKQKFPKLPRS</sequence>
<feature type="transmembrane region" description="Helical" evidence="2">
    <location>
        <begin position="12"/>
        <end position="29"/>
    </location>
</feature>
<dbReference type="AlphaFoldDB" id="A0AAW9RYG4"/>
<protein>
    <submittedName>
        <fullName evidence="4">GNVR domain-containing protein</fullName>
    </submittedName>
</protein>
<dbReference type="PANTHER" id="PTHR32309:SF31">
    <property type="entry name" value="CAPSULAR EXOPOLYSACCHARIDE FAMILY"/>
    <property type="match status" value="1"/>
</dbReference>
<reference evidence="4 5" key="1">
    <citation type="submission" date="2024-04" db="EMBL/GenBank/DDBJ databases">
        <title>Novel genus in family Flammeovirgaceae.</title>
        <authorList>
            <person name="Nguyen T.H."/>
            <person name="Vuong T.Q."/>
            <person name="Le H."/>
            <person name="Kim S.-G."/>
        </authorList>
    </citation>
    <scope>NUCLEOTIDE SEQUENCE [LARGE SCALE GENOMIC DNA]</scope>
    <source>
        <strain evidence="4 5">JCM 23209</strain>
    </source>
</reference>